<feature type="transmembrane region" description="Helical" evidence="1">
    <location>
        <begin position="393"/>
        <end position="413"/>
    </location>
</feature>
<feature type="transmembrane region" description="Helical" evidence="1">
    <location>
        <begin position="148"/>
        <end position="164"/>
    </location>
</feature>
<dbReference type="STRING" id="13333.W1PYI1"/>
<keyword evidence="3" id="KW-1185">Reference proteome</keyword>
<feature type="transmembrane region" description="Helical" evidence="1">
    <location>
        <begin position="354"/>
        <end position="372"/>
    </location>
</feature>
<evidence type="ECO:0000313" key="2">
    <source>
        <dbReference type="EMBL" id="ERN13373.1"/>
    </source>
</evidence>
<feature type="transmembrane region" description="Helical" evidence="1">
    <location>
        <begin position="185"/>
        <end position="204"/>
    </location>
</feature>
<sequence length="448" mass="49930">MGVVIQNQVWEPPPWLNLFLFSSSFVSIFGFTFFSNNANPSTAFDLGSSHSLSSIFLRFQRTFLAIYSLVSVLEGLQSVYGEVEYSYYGFTRDQMFMVVLYGFIVCTSVGTFLGFFASSMDQKKACVICCIFHLVASVLKGLAKLPLLSSICSAIASFVFSYSFEAWMVSEIEKLGFRRDSLNEMFWLMTFWESVALIGSQVIANWLISGNIENGVVFPSAVAAYMAIACLICIGKGWKTSVFTSVSKSHEMAFSPPILIDKRVYLLGVAQACVHFALTIFWLLWTPTIVADGREVNMGMIYPCLLGARMLGSTAFPWMVTGPFSIRTEDYVIMAFAVAGVMLFVPAFDYQEIWFLVAVFCIFHACVGFILPSLARLRSLFVPNDHRAAMMSMYHAVASCMVLLVLGVDFYVWKLGNACIMGMAVVGLFAAGFCIYNLRKPQQDHRSL</sequence>
<accession>W1PYI1</accession>
<dbReference type="PANTHER" id="PTHR23516:SF2">
    <property type="entry name" value="MOLYBDATE-ANION TRANSPORTER"/>
    <property type="match status" value="1"/>
</dbReference>
<dbReference type="GO" id="GO:0016020">
    <property type="term" value="C:membrane"/>
    <property type="evidence" value="ECO:0007669"/>
    <property type="project" value="InterPro"/>
</dbReference>
<feature type="transmembrane region" description="Helical" evidence="1">
    <location>
        <begin position="15"/>
        <end position="34"/>
    </location>
</feature>
<dbReference type="GO" id="GO:0015098">
    <property type="term" value="F:molybdate ion transmembrane transporter activity"/>
    <property type="evidence" value="ECO:0007669"/>
    <property type="project" value="InterPro"/>
</dbReference>
<feature type="transmembrane region" description="Helical" evidence="1">
    <location>
        <begin position="300"/>
        <end position="319"/>
    </location>
</feature>
<keyword evidence="1" id="KW-0812">Transmembrane</keyword>
<evidence type="ECO:0008006" key="4">
    <source>
        <dbReference type="Google" id="ProtNLM"/>
    </source>
</evidence>
<feature type="transmembrane region" description="Helical" evidence="1">
    <location>
        <begin position="96"/>
        <end position="118"/>
    </location>
</feature>
<dbReference type="KEGG" id="atr:18441618"/>
<dbReference type="InterPro" id="IPR036259">
    <property type="entry name" value="MFS_trans_sf"/>
</dbReference>
<dbReference type="eggNOG" id="KOG4332">
    <property type="taxonomic scope" value="Eukaryota"/>
</dbReference>
<dbReference type="Proteomes" id="UP000017836">
    <property type="component" value="Unassembled WGS sequence"/>
</dbReference>
<dbReference type="Gramene" id="ERN13373">
    <property type="protein sequence ID" value="ERN13373"/>
    <property type="gene ID" value="AMTR_s00041p00157330"/>
</dbReference>
<feature type="transmembrane region" description="Helical" evidence="1">
    <location>
        <begin position="264"/>
        <end position="285"/>
    </location>
</feature>
<dbReference type="HOGENOM" id="CLU_049670_0_0_1"/>
<dbReference type="InterPro" id="IPR008509">
    <property type="entry name" value="MOT2/MFSD5"/>
</dbReference>
<reference evidence="3" key="1">
    <citation type="journal article" date="2013" name="Science">
        <title>The Amborella genome and the evolution of flowering plants.</title>
        <authorList>
            <consortium name="Amborella Genome Project"/>
        </authorList>
    </citation>
    <scope>NUCLEOTIDE SEQUENCE [LARGE SCALE GENOMIC DNA]</scope>
</reference>
<feature type="transmembrane region" description="Helical" evidence="1">
    <location>
        <begin position="55"/>
        <end position="76"/>
    </location>
</feature>
<dbReference type="Pfam" id="PF05631">
    <property type="entry name" value="MFS_5"/>
    <property type="match status" value="1"/>
</dbReference>
<feature type="transmembrane region" description="Helical" evidence="1">
    <location>
        <begin position="331"/>
        <end position="348"/>
    </location>
</feature>
<gene>
    <name evidence="2" type="ORF">AMTR_s00041p00157330</name>
</gene>
<proteinExistence type="predicted"/>
<keyword evidence="1" id="KW-1133">Transmembrane helix</keyword>
<evidence type="ECO:0000313" key="3">
    <source>
        <dbReference type="Proteomes" id="UP000017836"/>
    </source>
</evidence>
<keyword evidence="1" id="KW-0472">Membrane</keyword>
<dbReference type="SUPFAM" id="SSF103473">
    <property type="entry name" value="MFS general substrate transporter"/>
    <property type="match status" value="1"/>
</dbReference>
<dbReference type="OrthoDB" id="263957at2759"/>
<feature type="transmembrane region" description="Helical" evidence="1">
    <location>
        <begin position="419"/>
        <end position="438"/>
    </location>
</feature>
<dbReference type="Gene3D" id="1.20.1250.20">
    <property type="entry name" value="MFS general substrate transporter like domains"/>
    <property type="match status" value="1"/>
</dbReference>
<dbReference type="OMA" id="MHVLKRW"/>
<organism evidence="2 3">
    <name type="scientific">Amborella trichopoda</name>
    <dbReference type="NCBI Taxonomy" id="13333"/>
    <lineage>
        <taxon>Eukaryota</taxon>
        <taxon>Viridiplantae</taxon>
        <taxon>Streptophyta</taxon>
        <taxon>Embryophyta</taxon>
        <taxon>Tracheophyta</taxon>
        <taxon>Spermatophyta</taxon>
        <taxon>Magnoliopsida</taxon>
        <taxon>Amborellales</taxon>
        <taxon>Amborellaceae</taxon>
        <taxon>Amborella</taxon>
    </lineage>
</organism>
<feature type="transmembrane region" description="Helical" evidence="1">
    <location>
        <begin position="216"/>
        <end position="235"/>
    </location>
</feature>
<evidence type="ECO:0000256" key="1">
    <source>
        <dbReference type="SAM" id="Phobius"/>
    </source>
</evidence>
<protein>
    <recommendedName>
        <fullName evidence="4">Major facilitator superfamily (MFS) profile domain-containing protein</fullName>
    </recommendedName>
</protein>
<dbReference type="AlphaFoldDB" id="W1PYI1"/>
<dbReference type="EMBL" id="KI392588">
    <property type="protein sequence ID" value="ERN13373.1"/>
    <property type="molecule type" value="Genomic_DNA"/>
</dbReference>
<name>W1PYI1_AMBTC</name>
<dbReference type="PANTHER" id="PTHR23516">
    <property type="entry name" value="SAM (S-ADENOSYL METHIONINE) TRANSPORTER"/>
    <property type="match status" value="1"/>
</dbReference>